<proteinExistence type="predicted"/>
<evidence type="ECO:0000313" key="2">
    <source>
        <dbReference type="EMBL" id="KAE8260238.1"/>
    </source>
</evidence>
<gene>
    <name evidence="2" type="ORF">A4X13_0g459</name>
</gene>
<organism evidence="2 3">
    <name type="scientific">Tilletia indica</name>
    <dbReference type="NCBI Taxonomy" id="43049"/>
    <lineage>
        <taxon>Eukaryota</taxon>
        <taxon>Fungi</taxon>
        <taxon>Dikarya</taxon>
        <taxon>Basidiomycota</taxon>
        <taxon>Ustilaginomycotina</taxon>
        <taxon>Exobasidiomycetes</taxon>
        <taxon>Tilletiales</taxon>
        <taxon>Tilletiaceae</taxon>
        <taxon>Tilletia</taxon>
    </lineage>
</organism>
<dbReference type="Proteomes" id="UP000077521">
    <property type="component" value="Unassembled WGS sequence"/>
</dbReference>
<reference evidence="2" key="2">
    <citation type="journal article" date="2019" name="IMA Fungus">
        <title>Genome sequencing and comparison of five Tilletia species to identify candidate genes for the detection of regulated species infecting wheat.</title>
        <authorList>
            <person name="Nguyen H.D.T."/>
            <person name="Sultana T."/>
            <person name="Kesanakurti P."/>
            <person name="Hambleton S."/>
        </authorList>
    </citation>
    <scope>NUCLEOTIDE SEQUENCE</scope>
    <source>
        <strain evidence="2">DAOMC 236416</strain>
    </source>
</reference>
<accession>A0A177TI08</accession>
<feature type="compositionally biased region" description="Basic and acidic residues" evidence="1">
    <location>
        <begin position="334"/>
        <end position="351"/>
    </location>
</feature>
<feature type="region of interest" description="Disordered" evidence="1">
    <location>
        <begin position="146"/>
        <end position="179"/>
    </location>
</feature>
<keyword evidence="3" id="KW-1185">Reference proteome</keyword>
<comment type="caution">
    <text evidence="2">The sequence shown here is derived from an EMBL/GenBank/DDBJ whole genome shotgun (WGS) entry which is preliminary data.</text>
</comment>
<feature type="region of interest" description="Disordered" evidence="1">
    <location>
        <begin position="238"/>
        <end position="281"/>
    </location>
</feature>
<evidence type="ECO:0000256" key="1">
    <source>
        <dbReference type="SAM" id="MobiDB-lite"/>
    </source>
</evidence>
<feature type="region of interest" description="Disordered" evidence="1">
    <location>
        <begin position="319"/>
        <end position="365"/>
    </location>
</feature>
<evidence type="ECO:0000313" key="3">
    <source>
        <dbReference type="Proteomes" id="UP000077521"/>
    </source>
</evidence>
<dbReference type="AlphaFoldDB" id="A0A177TI08"/>
<reference evidence="2" key="1">
    <citation type="submission" date="2016-04" db="EMBL/GenBank/DDBJ databases">
        <authorList>
            <person name="Nguyen H.D."/>
            <person name="Samba Siva P."/>
            <person name="Cullis J."/>
            <person name="Levesque C.A."/>
            <person name="Hambleton S."/>
        </authorList>
    </citation>
    <scope>NUCLEOTIDE SEQUENCE</scope>
    <source>
        <strain evidence="2">DAOMC 236416</strain>
    </source>
</reference>
<name>A0A177TI08_9BASI</name>
<protein>
    <submittedName>
        <fullName evidence="2">Uncharacterized protein</fullName>
    </submittedName>
</protein>
<sequence>MDIADWIKGVNDGRPRSPQVTNPQDICDHIWHPAWQCGSFPVTFQERTFLLFQWASRQLNIVNFNNRGSRDDILTFAEALVEYGKDILVDTHKEMEENMEKGNVVVCDCHDPANAEHYANWNLRSCREGRRLERHCLADIVTGASHQSSSHDSIDSEDSVVSLKATATKGPPCADTGPVLLEDERASESPNQGIVQATSGINHSTARVSDFRSAATIANMASMHRSAVNGDATVSAIGHVSPTGEGPLFLSPSSDDTEEDQLLDSSPRPNCDETTSDIDNDATEVRSCSASVFMVPVKTERGSRAVSSSIERLLPSPLAGRSLNMDTAPLPRNLRYEQSRIKRQHREEDLPSRSGPLTSHKRYKR</sequence>
<dbReference type="EMBL" id="LWDF02000015">
    <property type="protein sequence ID" value="KAE8260238.1"/>
    <property type="molecule type" value="Genomic_DNA"/>
</dbReference>